<keyword evidence="1" id="KW-0812">Transmembrane</keyword>
<keyword evidence="1" id="KW-0472">Membrane</keyword>
<gene>
    <name evidence="2" type="ORF">CTheo_8689</name>
</gene>
<dbReference type="Proteomes" id="UP000383932">
    <property type="component" value="Unassembled WGS sequence"/>
</dbReference>
<protein>
    <submittedName>
        <fullName evidence="2">Uncharacterized protein</fullName>
    </submittedName>
</protein>
<evidence type="ECO:0000256" key="1">
    <source>
        <dbReference type="SAM" id="Phobius"/>
    </source>
</evidence>
<feature type="transmembrane region" description="Helical" evidence="1">
    <location>
        <begin position="127"/>
        <end position="146"/>
    </location>
</feature>
<proteinExistence type="predicted"/>
<dbReference type="EMBL" id="SSOP01000714">
    <property type="protein sequence ID" value="KAB5587871.1"/>
    <property type="molecule type" value="Genomic_DNA"/>
</dbReference>
<reference evidence="2 3" key="1">
    <citation type="journal article" date="2019" name="Fungal Biol. Biotechnol.">
        <title>Draft genome sequence of fastidious pathogen Ceratobasidium theobromae, which causes vascular-streak dieback in Theobroma cacao.</title>
        <authorList>
            <person name="Ali S.S."/>
            <person name="Asman A."/>
            <person name="Shao J."/>
            <person name="Firmansyah A.P."/>
            <person name="Susilo A.W."/>
            <person name="Rosmana A."/>
            <person name="McMahon P."/>
            <person name="Junaid M."/>
            <person name="Guest D."/>
            <person name="Kheng T.Y."/>
            <person name="Meinhardt L.W."/>
            <person name="Bailey B.A."/>
        </authorList>
    </citation>
    <scope>NUCLEOTIDE SEQUENCE [LARGE SCALE GENOMIC DNA]</scope>
    <source>
        <strain evidence="2 3">CT2</strain>
    </source>
</reference>
<keyword evidence="3" id="KW-1185">Reference proteome</keyword>
<dbReference type="AlphaFoldDB" id="A0A5N5Q8X4"/>
<accession>A0A5N5Q8X4</accession>
<comment type="caution">
    <text evidence="2">The sequence shown here is derived from an EMBL/GenBank/DDBJ whole genome shotgun (WGS) entry which is preliminary data.</text>
</comment>
<evidence type="ECO:0000313" key="3">
    <source>
        <dbReference type="Proteomes" id="UP000383932"/>
    </source>
</evidence>
<name>A0A5N5Q8X4_9AGAM</name>
<organism evidence="2 3">
    <name type="scientific">Ceratobasidium theobromae</name>
    <dbReference type="NCBI Taxonomy" id="1582974"/>
    <lineage>
        <taxon>Eukaryota</taxon>
        <taxon>Fungi</taxon>
        <taxon>Dikarya</taxon>
        <taxon>Basidiomycota</taxon>
        <taxon>Agaricomycotina</taxon>
        <taxon>Agaricomycetes</taxon>
        <taxon>Cantharellales</taxon>
        <taxon>Ceratobasidiaceae</taxon>
        <taxon>Ceratobasidium</taxon>
    </lineage>
</organism>
<evidence type="ECO:0000313" key="2">
    <source>
        <dbReference type="EMBL" id="KAB5587871.1"/>
    </source>
</evidence>
<sequence length="217" mass="24660">MYHQSLHVNAKGDPTTFDPNYLELLKNPGQPTDEVTLDIDMTGASGGSQHAVSYMRWPREAANANPDRERELIELCELIQQVAPDMTGPTLCNCCTSITHHYQVYIHWVDKTIMIEKMWTEGVMRKYWLLFLMNMVCLLYAGGSALKYSKVDLAWGQSVSKTGKQTICLTTLEQWAHTLMFLIGHKLVDDAGQPVDTHVLTTGRLWKDIKDKVAWCK</sequence>
<keyword evidence="1" id="KW-1133">Transmembrane helix</keyword>